<feature type="transmembrane region" description="Helical" evidence="5">
    <location>
        <begin position="81"/>
        <end position="100"/>
    </location>
</feature>
<feature type="transmembrane region" description="Helical" evidence="5">
    <location>
        <begin position="42"/>
        <end position="61"/>
    </location>
</feature>
<evidence type="ECO:0000256" key="2">
    <source>
        <dbReference type="ARBA" id="ARBA00022692"/>
    </source>
</evidence>
<evidence type="ECO:0000256" key="5">
    <source>
        <dbReference type="SAM" id="Phobius"/>
    </source>
</evidence>
<keyword evidence="8" id="KW-1185">Reference proteome</keyword>
<dbReference type="InterPro" id="IPR000620">
    <property type="entry name" value="EamA_dom"/>
</dbReference>
<feature type="domain" description="EamA" evidence="6">
    <location>
        <begin position="186"/>
        <end position="310"/>
    </location>
</feature>
<evidence type="ECO:0000259" key="6">
    <source>
        <dbReference type="Pfam" id="PF00892"/>
    </source>
</evidence>
<dbReference type="Gene3D" id="1.10.3730.20">
    <property type="match status" value="1"/>
</dbReference>
<keyword evidence="4 5" id="KW-0472">Membrane</keyword>
<evidence type="ECO:0000256" key="3">
    <source>
        <dbReference type="ARBA" id="ARBA00022989"/>
    </source>
</evidence>
<dbReference type="Pfam" id="PF00892">
    <property type="entry name" value="EamA"/>
    <property type="match status" value="2"/>
</dbReference>
<sequence length="332" mass="34867">MGTVPLQVPGAADATAAAAPDGGDGSGDALLAAPPPAGRPSVGLAAAWMSGWLGAMLVMLVAGREATRELHVFQILEIRSLLGLVLLVPLIVGAGGWRTLRTARLRQHVARNIVHYGAQFAWFVALTMIPIAQVVAIEFTMPIWTALLAALFLGERLTGWKVAAVVLGMVGCAVIVRPHVGSIEPGQAIALACALGFAVSVILVKSLTRTEGAVTILFWMLLVQSLLGAVPALLTWRTPSLSVWPWLVVIAICGTFSHYCMARALRHAEATVVVPMDFLRVPLSAAAGWLIYAERLDAVSVAGGVLILAANGLNLVRRRARPDALAPDGRAA</sequence>
<feature type="transmembrane region" description="Helical" evidence="5">
    <location>
        <begin position="120"/>
        <end position="153"/>
    </location>
</feature>
<name>A0A7Y6NPD9_9BURK</name>
<feature type="transmembrane region" description="Helical" evidence="5">
    <location>
        <begin position="243"/>
        <end position="260"/>
    </location>
</feature>
<dbReference type="GO" id="GO:0016020">
    <property type="term" value="C:membrane"/>
    <property type="evidence" value="ECO:0007669"/>
    <property type="project" value="UniProtKB-SubCell"/>
</dbReference>
<dbReference type="AlphaFoldDB" id="A0A7Y6NPD9"/>
<dbReference type="SUPFAM" id="SSF103481">
    <property type="entry name" value="Multidrug resistance efflux transporter EmrE"/>
    <property type="match status" value="2"/>
</dbReference>
<comment type="subcellular location">
    <subcellularLocation>
        <location evidence="1">Membrane</location>
        <topology evidence="1">Multi-pass membrane protein</topology>
    </subcellularLocation>
</comment>
<evidence type="ECO:0000313" key="7">
    <source>
        <dbReference type="EMBL" id="NUZ06901.1"/>
    </source>
</evidence>
<feature type="transmembrane region" description="Helical" evidence="5">
    <location>
        <begin position="160"/>
        <end position="180"/>
    </location>
</feature>
<evidence type="ECO:0000256" key="1">
    <source>
        <dbReference type="ARBA" id="ARBA00004141"/>
    </source>
</evidence>
<keyword evidence="3 5" id="KW-1133">Transmembrane helix</keyword>
<feature type="transmembrane region" description="Helical" evidence="5">
    <location>
        <begin position="186"/>
        <end position="204"/>
    </location>
</feature>
<accession>A0A7Y6NPD9</accession>
<keyword evidence="2 5" id="KW-0812">Transmembrane</keyword>
<feature type="domain" description="EamA" evidence="6">
    <location>
        <begin position="59"/>
        <end position="176"/>
    </location>
</feature>
<evidence type="ECO:0000313" key="8">
    <source>
        <dbReference type="Proteomes" id="UP000529637"/>
    </source>
</evidence>
<feature type="transmembrane region" description="Helical" evidence="5">
    <location>
        <begin position="216"/>
        <end position="237"/>
    </location>
</feature>
<dbReference type="PANTHER" id="PTHR22911">
    <property type="entry name" value="ACYL-MALONYL CONDENSING ENZYME-RELATED"/>
    <property type="match status" value="1"/>
</dbReference>
<reference evidence="7 8" key="1">
    <citation type="submission" date="2020-06" db="EMBL/GenBank/DDBJ databases">
        <title>Schlegella sp. ID0723 isolated from air conditioner.</title>
        <authorList>
            <person name="Kim D.Y."/>
            <person name="Kim D.-U."/>
        </authorList>
    </citation>
    <scope>NUCLEOTIDE SEQUENCE [LARGE SCALE GENOMIC DNA]</scope>
    <source>
        <strain evidence="7 8">ID0723</strain>
    </source>
</reference>
<dbReference type="Proteomes" id="UP000529637">
    <property type="component" value="Unassembled WGS sequence"/>
</dbReference>
<dbReference type="PANTHER" id="PTHR22911:SF6">
    <property type="entry name" value="SOLUTE CARRIER FAMILY 35 MEMBER G1"/>
    <property type="match status" value="1"/>
</dbReference>
<gene>
    <name evidence="7" type="ORF">HQN59_14140</name>
</gene>
<evidence type="ECO:0000256" key="4">
    <source>
        <dbReference type="ARBA" id="ARBA00023136"/>
    </source>
</evidence>
<dbReference type="EMBL" id="JABWMJ010000006">
    <property type="protein sequence ID" value="NUZ06901.1"/>
    <property type="molecule type" value="Genomic_DNA"/>
</dbReference>
<dbReference type="InterPro" id="IPR037185">
    <property type="entry name" value="EmrE-like"/>
</dbReference>
<protein>
    <submittedName>
        <fullName evidence="7">DMT family transporter</fullName>
    </submittedName>
</protein>
<organism evidence="7 8">
    <name type="scientific">Piscinibacter koreensis</name>
    <dbReference type="NCBI Taxonomy" id="2742824"/>
    <lineage>
        <taxon>Bacteria</taxon>
        <taxon>Pseudomonadati</taxon>
        <taxon>Pseudomonadota</taxon>
        <taxon>Betaproteobacteria</taxon>
        <taxon>Burkholderiales</taxon>
        <taxon>Sphaerotilaceae</taxon>
        <taxon>Piscinibacter</taxon>
    </lineage>
</organism>
<comment type="caution">
    <text evidence="7">The sequence shown here is derived from an EMBL/GenBank/DDBJ whole genome shotgun (WGS) entry which is preliminary data.</text>
</comment>
<proteinExistence type="predicted"/>
<dbReference type="RefSeq" id="WP_176069750.1">
    <property type="nucleotide sequence ID" value="NZ_JABWMJ010000006.1"/>
</dbReference>